<feature type="domain" description="ATPase AAA-type core" evidence="1">
    <location>
        <begin position="245"/>
        <end position="314"/>
    </location>
</feature>
<dbReference type="InterPro" id="IPR027417">
    <property type="entry name" value="P-loop_NTPase"/>
</dbReference>
<protein>
    <recommendedName>
        <fullName evidence="1">ATPase AAA-type core domain-containing protein</fullName>
    </recommendedName>
</protein>
<dbReference type="AlphaFoldDB" id="A0A1V2UDN9"/>
<proteinExistence type="predicted"/>
<dbReference type="PANTHER" id="PTHR40396">
    <property type="entry name" value="ATPASE-LIKE PROTEIN"/>
    <property type="match status" value="1"/>
</dbReference>
<dbReference type="SUPFAM" id="SSF52540">
    <property type="entry name" value="P-loop containing nucleoside triphosphate hydrolases"/>
    <property type="match status" value="1"/>
</dbReference>
<dbReference type="Proteomes" id="UP000189299">
    <property type="component" value="Unassembled WGS sequence"/>
</dbReference>
<comment type="caution">
    <text evidence="2">The sequence shown here is derived from an EMBL/GenBank/DDBJ whole genome shotgun (WGS) entry which is preliminary data.</text>
</comment>
<accession>A0A1V2UDN9</accession>
<dbReference type="InterPro" id="IPR003959">
    <property type="entry name" value="ATPase_AAA_core"/>
</dbReference>
<evidence type="ECO:0000313" key="2">
    <source>
        <dbReference type="EMBL" id="ONN41431.1"/>
    </source>
</evidence>
<dbReference type="Pfam" id="PF13304">
    <property type="entry name" value="AAA_21"/>
    <property type="match status" value="1"/>
</dbReference>
<evidence type="ECO:0000259" key="1">
    <source>
        <dbReference type="Pfam" id="PF13304"/>
    </source>
</evidence>
<gene>
    <name evidence="2" type="ORF">BTN92_12635</name>
</gene>
<name>A0A1V2UDN9_ENTMU</name>
<dbReference type="EMBL" id="MSTR01000014">
    <property type="protein sequence ID" value="ONN41431.1"/>
    <property type="molecule type" value="Genomic_DNA"/>
</dbReference>
<dbReference type="Gene3D" id="3.40.50.300">
    <property type="entry name" value="P-loop containing nucleotide triphosphate hydrolases"/>
    <property type="match status" value="1"/>
</dbReference>
<evidence type="ECO:0000313" key="3">
    <source>
        <dbReference type="Proteomes" id="UP000189299"/>
    </source>
</evidence>
<sequence length="379" mass="43751">MMELSEEKEFALNTSHIDTIIFGNKYSSLTNIVKNCKTINSKEKNMSLSYEFILNGHSGIYDLEFNDKGELVMERLSYLVDKRKRQFFKVNKFENKININLSPSVFKNSNLNNAFLEQIEKLWGKHSFLAIIANYTKQLNENFIVDNLSDNPMLILNYFGTLSVSDSDMFHNKTYKQNKILEDLIKGNIAKEEKNKILETEELVSEYFISLYSDIKDMKYILIEKDDSISYELMCYKTIASKIIEIPFELESKGTKKLLNLLPIIIDATMGKTVIIDEIDEGIHDLLVNNLVQNIIESINGQIIFTTHDTYLMEQLPKKSMYIIKSDAFGNKTIDSLDKYKIDSNNNPAKMYLNGAFGGTPYPRDLDFEDMAEGLNYEE</sequence>
<dbReference type="PANTHER" id="PTHR40396:SF1">
    <property type="entry name" value="ATPASE AAA-TYPE CORE DOMAIN-CONTAINING PROTEIN"/>
    <property type="match status" value="1"/>
</dbReference>
<dbReference type="GO" id="GO:0016887">
    <property type="term" value="F:ATP hydrolysis activity"/>
    <property type="evidence" value="ECO:0007669"/>
    <property type="project" value="InterPro"/>
</dbReference>
<organism evidence="2 3">
    <name type="scientific">Enterococcus mundtii</name>
    <dbReference type="NCBI Taxonomy" id="53346"/>
    <lineage>
        <taxon>Bacteria</taxon>
        <taxon>Bacillati</taxon>
        <taxon>Bacillota</taxon>
        <taxon>Bacilli</taxon>
        <taxon>Lactobacillales</taxon>
        <taxon>Enterococcaceae</taxon>
        <taxon>Enterococcus</taxon>
    </lineage>
</organism>
<dbReference type="GO" id="GO:0005524">
    <property type="term" value="F:ATP binding"/>
    <property type="evidence" value="ECO:0007669"/>
    <property type="project" value="InterPro"/>
</dbReference>
<reference evidence="2 3" key="1">
    <citation type="submission" date="2016-12" db="EMBL/GenBank/DDBJ databases">
        <authorList>
            <person name="Song W.-J."/>
            <person name="Kurnit D.M."/>
        </authorList>
    </citation>
    <scope>NUCLEOTIDE SEQUENCE [LARGE SCALE GENOMIC DNA]</scope>
    <source>
        <strain evidence="2 3">CGB1038-1_S1</strain>
    </source>
</reference>